<evidence type="ECO:0000313" key="1">
    <source>
        <dbReference type="EMBL" id="KKK67120.1"/>
    </source>
</evidence>
<protein>
    <submittedName>
        <fullName evidence="1">Uncharacterized protein</fullName>
    </submittedName>
</protein>
<proteinExistence type="predicted"/>
<sequence>MKTITFDKSTIFTFFHLDPCYHHISNLSPGAQQILWSIRANTSSSISVTEYACTGDEVLFGRLIHDFFELVFAGVLFPSFSSNN</sequence>
<dbReference type="AlphaFoldDB" id="A0A0F8Y0M9"/>
<name>A0A0F8Y0M9_9ZZZZ</name>
<gene>
    <name evidence="1" type="ORF">LCGC14_2957240</name>
</gene>
<dbReference type="EMBL" id="LAZR01059761">
    <property type="protein sequence ID" value="KKK67120.1"/>
    <property type="molecule type" value="Genomic_DNA"/>
</dbReference>
<comment type="caution">
    <text evidence="1">The sequence shown here is derived from an EMBL/GenBank/DDBJ whole genome shotgun (WGS) entry which is preliminary data.</text>
</comment>
<reference evidence="1" key="1">
    <citation type="journal article" date="2015" name="Nature">
        <title>Complex archaea that bridge the gap between prokaryotes and eukaryotes.</title>
        <authorList>
            <person name="Spang A."/>
            <person name="Saw J.H."/>
            <person name="Jorgensen S.L."/>
            <person name="Zaremba-Niedzwiedzka K."/>
            <person name="Martijn J."/>
            <person name="Lind A.E."/>
            <person name="van Eijk R."/>
            <person name="Schleper C."/>
            <person name="Guy L."/>
            <person name="Ettema T.J."/>
        </authorList>
    </citation>
    <scope>NUCLEOTIDE SEQUENCE</scope>
</reference>
<accession>A0A0F8Y0M9</accession>
<organism evidence="1">
    <name type="scientific">marine sediment metagenome</name>
    <dbReference type="NCBI Taxonomy" id="412755"/>
    <lineage>
        <taxon>unclassified sequences</taxon>
        <taxon>metagenomes</taxon>
        <taxon>ecological metagenomes</taxon>
    </lineage>
</organism>